<evidence type="ECO:0000256" key="3">
    <source>
        <dbReference type="ARBA" id="ARBA00023082"/>
    </source>
</evidence>
<evidence type="ECO:0000256" key="1">
    <source>
        <dbReference type="ARBA" id="ARBA00010641"/>
    </source>
</evidence>
<dbReference type="SUPFAM" id="SSF88946">
    <property type="entry name" value="Sigma2 domain of RNA polymerase sigma factors"/>
    <property type="match status" value="1"/>
</dbReference>
<name>A0ABT2U800_9BACL</name>
<dbReference type="EMBL" id="JAOQIO010000006">
    <property type="protein sequence ID" value="MCU6790741.1"/>
    <property type="molecule type" value="Genomic_DNA"/>
</dbReference>
<keyword evidence="2 6" id="KW-0805">Transcription regulation</keyword>
<dbReference type="CDD" id="cd06171">
    <property type="entry name" value="Sigma70_r4"/>
    <property type="match status" value="1"/>
</dbReference>
<dbReference type="InterPro" id="IPR013249">
    <property type="entry name" value="RNA_pol_sigma70_r4_t2"/>
</dbReference>
<reference evidence="9 10" key="1">
    <citation type="submission" date="2022-09" db="EMBL/GenBank/DDBJ databases">
        <authorList>
            <person name="Han X.L."/>
            <person name="Wang Q."/>
            <person name="Lu T."/>
        </authorList>
    </citation>
    <scope>NUCLEOTIDE SEQUENCE [LARGE SCALE GENOMIC DNA]</scope>
    <source>
        <strain evidence="9 10">WQ 127069</strain>
    </source>
</reference>
<dbReference type="InterPro" id="IPR039425">
    <property type="entry name" value="RNA_pol_sigma-70-like"/>
</dbReference>
<feature type="domain" description="RNA polymerase sigma-70 region 2" evidence="7">
    <location>
        <begin position="14"/>
        <end position="81"/>
    </location>
</feature>
<gene>
    <name evidence="9" type="ORF">OB236_01255</name>
</gene>
<evidence type="ECO:0000259" key="7">
    <source>
        <dbReference type="Pfam" id="PF04542"/>
    </source>
</evidence>
<organism evidence="9 10">
    <name type="scientific">Paenibacillus baimaensis</name>
    <dbReference type="NCBI Taxonomy" id="2982185"/>
    <lineage>
        <taxon>Bacteria</taxon>
        <taxon>Bacillati</taxon>
        <taxon>Bacillota</taxon>
        <taxon>Bacilli</taxon>
        <taxon>Bacillales</taxon>
        <taxon>Paenibacillaceae</taxon>
        <taxon>Paenibacillus</taxon>
    </lineage>
</organism>
<evidence type="ECO:0000256" key="5">
    <source>
        <dbReference type="ARBA" id="ARBA00023163"/>
    </source>
</evidence>
<keyword evidence="5 6" id="KW-0804">Transcription</keyword>
<evidence type="ECO:0000313" key="9">
    <source>
        <dbReference type="EMBL" id="MCU6790741.1"/>
    </source>
</evidence>
<dbReference type="PANTHER" id="PTHR43133:SF8">
    <property type="entry name" value="RNA POLYMERASE SIGMA FACTOR HI_1459-RELATED"/>
    <property type="match status" value="1"/>
</dbReference>
<accession>A0ABT2U800</accession>
<keyword evidence="3 6" id="KW-0731">Sigma factor</keyword>
<dbReference type="Gene3D" id="1.10.1740.10">
    <property type="match status" value="1"/>
</dbReference>
<feature type="domain" description="RNA polymerase sigma factor 70 region 4 type 2" evidence="8">
    <location>
        <begin position="108"/>
        <end position="160"/>
    </location>
</feature>
<evidence type="ECO:0000259" key="8">
    <source>
        <dbReference type="Pfam" id="PF08281"/>
    </source>
</evidence>
<dbReference type="PROSITE" id="PS01063">
    <property type="entry name" value="SIGMA70_ECF"/>
    <property type="match status" value="1"/>
</dbReference>
<comment type="caution">
    <text evidence="9">The sequence shown here is derived from an EMBL/GenBank/DDBJ whole genome shotgun (WGS) entry which is preliminary data.</text>
</comment>
<dbReference type="InterPro" id="IPR013324">
    <property type="entry name" value="RNA_pol_sigma_r3/r4-like"/>
</dbReference>
<sequence length="178" mass="20769">MRGLPITEEQAKEMYEEHAPYVYGIALMMTKSRALADDIAQEAFLRAFHKYHLYDLSKPLRPWLFRITLNLIRGTLRKQRWLTWMGQVPETAASESLEDLIMQNEREQELWMAVNLLSGKRREVIIMHYYTGLSLRETAAVLGIQEGTCKSRLHAALKQLRTDSKEHHLFIGVKENVK</sequence>
<dbReference type="PANTHER" id="PTHR43133">
    <property type="entry name" value="RNA POLYMERASE ECF-TYPE SIGMA FACTO"/>
    <property type="match status" value="1"/>
</dbReference>
<dbReference type="Pfam" id="PF08281">
    <property type="entry name" value="Sigma70_r4_2"/>
    <property type="match status" value="1"/>
</dbReference>
<dbReference type="Pfam" id="PF04542">
    <property type="entry name" value="Sigma70_r2"/>
    <property type="match status" value="1"/>
</dbReference>
<proteinExistence type="inferred from homology"/>
<dbReference type="RefSeq" id="WP_262682252.1">
    <property type="nucleotide sequence ID" value="NZ_JAOQIO010000006.1"/>
</dbReference>
<dbReference type="InterPro" id="IPR036388">
    <property type="entry name" value="WH-like_DNA-bd_sf"/>
</dbReference>
<dbReference type="NCBIfam" id="TIGR02937">
    <property type="entry name" value="sigma70-ECF"/>
    <property type="match status" value="1"/>
</dbReference>
<keyword evidence="10" id="KW-1185">Reference proteome</keyword>
<dbReference type="Proteomes" id="UP001652445">
    <property type="component" value="Unassembled WGS sequence"/>
</dbReference>
<protein>
    <recommendedName>
        <fullName evidence="6">RNA polymerase sigma factor</fullName>
    </recommendedName>
</protein>
<dbReference type="InterPro" id="IPR013325">
    <property type="entry name" value="RNA_pol_sigma_r2"/>
</dbReference>
<evidence type="ECO:0000313" key="10">
    <source>
        <dbReference type="Proteomes" id="UP001652445"/>
    </source>
</evidence>
<evidence type="ECO:0000256" key="2">
    <source>
        <dbReference type="ARBA" id="ARBA00023015"/>
    </source>
</evidence>
<evidence type="ECO:0000256" key="4">
    <source>
        <dbReference type="ARBA" id="ARBA00023125"/>
    </source>
</evidence>
<keyword evidence="4 6" id="KW-0238">DNA-binding</keyword>
<comment type="similarity">
    <text evidence="1 6">Belongs to the sigma-70 factor family. ECF subfamily.</text>
</comment>
<dbReference type="SUPFAM" id="SSF88659">
    <property type="entry name" value="Sigma3 and sigma4 domains of RNA polymerase sigma factors"/>
    <property type="match status" value="1"/>
</dbReference>
<dbReference type="InterPro" id="IPR000838">
    <property type="entry name" value="RNA_pol_sigma70_ECF_CS"/>
</dbReference>
<dbReference type="InterPro" id="IPR014284">
    <property type="entry name" value="RNA_pol_sigma-70_dom"/>
</dbReference>
<evidence type="ECO:0000256" key="6">
    <source>
        <dbReference type="RuleBase" id="RU000716"/>
    </source>
</evidence>
<dbReference type="InterPro" id="IPR007627">
    <property type="entry name" value="RNA_pol_sigma70_r2"/>
</dbReference>
<dbReference type="Gene3D" id="1.10.10.10">
    <property type="entry name" value="Winged helix-like DNA-binding domain superfamily/Winged helix DNA-binding domain"/>
    <property type="match status" value="1"/>
</dbReference>